<accession>A0A067R858</accession>
<dbReference type="AlphaFoldDB" id="A0A067R858"/>
<name>A0A067R858_ZOONE</name>
<reference evidence="1 2" key="1">
    <citation type="journal article" date="2014" name="Nat. Commun.">
        <title>Molecular traces of alternative social organization in a termite genome.</title>
        <authorList>
            <person name="Terrapon N."/>
            <person name="Li C."/>
            <person name="Robertson H.M."/>
            <person name="Ji L."/>
            <person name="Meng X."/>
            <person name="Booth W."/>
            <person name="Chen Z."/>
            <person name="Childers C.P."/>
            <person name="Glastad K.M."/>
            <person name="Gokhale K."/>
            <person name="Gowin J."/>
            <person name="Gronenberg W."/>
            <person name="Hermansen R.A."/>
            <person name="Hu H."/>
            <person name="Hunt B.G."/>
            <person name="Huylmans A.K."/>
            <person name="Khalil S.M."/>
            <person name="Mitchell R.D."/>
            <person name="Munoz-Torres M.C."/>
            <person name="Mustard J.A."/>
            <person name="Pan H."/>
            <person name="Reese J.T."/>
            <person name="Scharf M.E."/>
            <person name="Sun F."/>
            <person name="Vogel H."/>
            <person name="Xiao J."/>
            <person name="Yang W."/>
            <person name="Yang Z."/>
            <person name="Yang Z."/>
            <person name="Zhou J."/>
            <person name="Zhu J."/>
            <person name="Brent C.S."/>
            <person name="Elsik C.G."/>
            <person name="Goodisman M.A."/>
            <person name="Liberles D.A."/>
            <person name="Roe R.M."/>
            <person name="Vargo E.L."/>
            <person name="Vilcinskas A."/>
            <person name="Wang J."/>
            <person name="Bornberg-Bauer E."/>
            <person name="Korb J."/>
            <person name="Zhang G."/>
            <person name="Liebig J."/>
        </authorList>
    </citation>
    <scope>NUCLEOTIDE SEQUENCE [LARGE SCALE GENOMIC DNA]</scope>
    <source>
        <tissue evidence="1">Whole organism</tissue>
    </source>
</reference>
<organism evidence="1 2">
    <name type="scientific">Zootermopsis nevadensis</name>
    <name type="common">Dampwood termite</name>
    <dbReference type="NCBI Taxonomy" id="136037"/>
    <lineage>
        <taxon>Eukaryota</taxon>
        <taxon>Metazoa</taxon>
        <taxon>Ecdysozoa</taxon>
        <taxon>Arthropoda</taxon>
        <taxon>Hexapoda</taxon>
        <taxon>Insecta</taxon>
        <taxon>Pterygota</taxon>
        <taxon>Neoptera</taxon>
        <taxon>Polyneoptera</taxon>
        <taxon>Dictyoptera</taxon>
        <taxon>Blattodea</taxon>
        <taxon>Blattoidea</taxon>
        <taxon>Termitoidae</taxon>
        <taxon>Termopsidae</taxon>
        <taxon>Zootermopsis</taxon>
    </lineage>
</organism>
<dbReference type="Proteomes" id="UP000027135">
    <property type="component" value="Unassembled WGS sequence"/>
</dbReference>
<sequence length="146" mass="16159">MFGLDREDGGVLELNAVAKVDAVFRHCRFVWMLHMDVSLVLLDPGNGHLTDVDSTALVGHAVHFRSPRSPFTGLRKYVIFLQGRGVRRVTDFDVSGQQPADVVESYCHVGQEGDQGRFLQGGVALASLEDKTLHTTSEENYPYCPI</sequence>
<proteinExistence type="predicted"/>
<evidence type="ECO:0000313" key="2">
    <source>
        <dbReference type="Proteomes" id="UP000027135"/>
    </source>
</evidence>
<dbReference type="EMBL" id="KK852639">
    <property type="protein sequence ID" value="KDR19633.1"/>
    <property type="molecule type" value="Genomic_DNA"/>
</dbReference>
<keyword evidence="2" id="KW-1185">Reference proteome</keyword>
<dbReference type="InParanoid" id="A0A067R858"/>
<evidence type="ECO:0000313" key="1">
    <source>
        <dbReference type="EMBL" id="KDR19633.1"/>
    </source>
</evidence>
<protein>
    <submittedName>
        <fullName evidence="1">Uncharacterized protein</fullName>
    </submittedName>
</protein>
<gene>
    <name evidence="1" type="ORF">L798_06154</name>
</gene>